<dbReference type="GO" id="GO:0005886">
    <property type="term" value="C:plasma membrane"/>
    <property type="evidence" value="ECO:0007669"/>
    <property type="project" value="UniProtKB-SubCell"/>
</dbReference>
<feature type="domain" description="Polysaccharide chain length determinant N-terminal" evidence="7">
    <location>
        <begin position="31"/>
        <end position="121"/>
    </location>
</feature>
<proteinExistence type="predicted"/>
<dbReference type="InterPro" id="IPR003856">
    <property type="entry name" value="LPS_length_determ_N"/>
</dbReference>
<protein>
    <submittedName>
        <fullName evidence="8">GumC family protein</fullName>
    </submittedName>
</protein>
<gene>
    <name evidence="8" type="ORF">H8E79_09655</name>
</gene>
<evidence type="ECO:0000256" key="4">
    <source>
        <dbReference type="ARBA" id="ARBA00022989"/>
    </source>
</evidence>
<evidence type="ECO:0000259" key="7">
    <source>
        <dbReference type="Pfam" id="PF02706"/>
    </source>
</evidence>
<sequence>MRDQNQAIVRQEGNTNLPSTEYYETAPQIEDEIHLKDYLEVLIRRKLVVLITLILVFSGVAFYTFTLTPLFLSKGTIKASPQGLRVTNFDDISGGMMRSQEFIETQVKMITSERVIRKVIEGENLAQHPFFNPDAAQSGQAARGAQPSGLRAFVVSLKNMIRPTSSPSQASMNEINPALLNIVKTEELINRAKSPLQVNSVRNTQLIEVSYESSDSRFAAFMVNAVMKYFMASLVENKLASQKSADLFLDKQIDELRIKLEQSEKTLNEFARMTGIISLDTRLNLVMSQLEATNAAYSDAVTNRIQIESLYRQTLKEGGGNLPQILADSMLQELKGEYAKLTSEYQDQSVIFKDGYPQMQKLKAKMEDLGQRIEHEEKRVI</sequence>
<keyword evidence="5 6" id="KW-0472">Membrane</keyword>
<keyword evidence="3 6" id="KW-0812">Transmembrane</keyword>
<keyword evidence="2" id="KW-1003">Cell membrane</keyword>
<dbReference type="AlphaFoldDB" id="A0A8J6NCQ0"/>
<feature type="transmembrane region" description="Helical" evidence="6">
    <location>
        <begin position="47"/>
        <end position="72"/>
    </location>
</feature>
<comment type="caution">
    <text evidence="8">The sequence shown here is derived from an EMBL/GenBank/DDBJ whole genome shotgun (WGS) entry which is preliminary data.</text>
</comment>
<name>A0A8J6NCQ0_9BACT</name>
<dbReference type="InterPro" id="IPR050445">
    <property type="entry name" value="Bact_polysacc_biosynth/exp"/>
</dbReference>
<evidence type="ECO:0000256" key="2">
    <source>
        <dbReference type="ARBA" id="ARBA00022475"/>
    </source>
</evidence>
<dbReference type="Pfam" id="PF02706">
    <property type="entry name" value="Wzz"/>
    <property type="match status" value="1"/>
</dbReference>
<dbReference type="PANTHER" id="PTHR32309:SF13">
    <property type="entry name" value="FERRIC ENTEROBACTIN TRANSPORT PROTEIN FEPE"/>
    <property type="match status" value="1"/>
</dbReference>
<dbReference type="PANTHER" id="PTHR32309">
    <property type="entry name" value="TYROSINE-PROTEIN KINASE"/>
    <property type="match status" value="1"/>
</dbReference>
<reference evidence="8 9" key="1">
    <citation type="submission" date="2020-08" db="EMBL/GenBank/DDBJ databases">
        <title>Bridging the membrane lipid divide: bacteria of the FCB group superphylum have the potential to synthesize archaeal ether lipids.</title>
        <authorList>
            <person name="Villanueva L."/>
            <person name="Von Meijenfeldt F.A.B."/>
            <person name="Westbye A.B."/>
            <person name="Yadav S."/>
            <person name="Hopmans E.C."/>
            <person name="Dutilh B.E."/>
            <person name="Sinninghe Damste J.S."/>
        </authorList>
    </citation>
    <scope>NUCLEOTIDE SEQUENCE [LARGE SCALE GENOMIC DNA]</scope>
    <source>
        <strain evidence="8">NIOZ-UU81</strain>
    </source>
</reference>
<evidence type="ECO:0000256" key="1">
    <source>
        <dbReference type="ARBA" id="ARBA00004651"/>
    </source>
</evidence>
<evidence type="ECO:0000256" key="3">
    <source>
        <dbReference type="ARBA" id="ARBA00022692"/>
    </source>
</evidence>
<dbReference type="GO" id="GO:0004713">
    <property type="term" value="F:protein tyrosine kinase activity"/>
    <property type="evidence" value="ECO:0007669"/>
    <property type="project" value="TreeGrafter"/>
</dbReference>
<evidence type="ECO:0000256" key="6">
    <source>
        <dbReference type="SAM" id="Phobius"/>
    </source>
</evidence>
<comment type="subcellular location">
    <subcellularLocation>
        <location evidence="1">Cell membrane</location>
        <topology evidence="1">Multi-pass membrane protein</topology>
    </subcellularLocation>
</comment>
<organism evidence="8 9">
    <name type="scientific">Candidatus Desulfatifera sulfidica</name>
    <dbReference type="NCBI Taxonomy" id="2841691"/>
    <lineage>
        <taxon>Bacteria</taxon>
        <taxon>Pseudomonadati</taxon>
        <taxon>Thermodesulfobacteriota</taxon>
        <taxon>Desulfobulbia</taxon>
        <taxon>Desulfobulbales</taxon>
        <taxon>Desulfobulbaceae</taxon>
        <taxon>Candidatus Desulfatifera</taxon>
    </lineage>
</organism>
<evidence type="ECO:0000256" key="5">
    <source>
        <dbReference type="ARBA" id="ARBA00023136"/>
    </source>
</evidence>
<dbReference type="Proteomes" id="UP000599024">
    <property type="component" value="Unassembled WGS sequence"/>
</dbReference>
<feature type="non-terminal residue" evidence="8">
    <location>
        <position position="381"/>
    </location>
</feature>
<keyword evidence="4 6" id="KW-1133">Transmembrane helix</keyword>
<evidence type="ECO:0000313" key="8">
    <source>
        <dbReference type="EMBL" id="MBC8209415.1"/>
    </source>
</evidence>
<dbReference type="EMBL" id="JACNLK010000101">
    <property type="protein sequence ID" value="MBC8209415.1"/>
    <property type="molecule type" value="Genomic_DNA"/>
</dbReference>
<accession>A0A8J6NCQ0</accession>
<evidence type="ECO:0000313" key="9">
    <source>
        <dbReference type="Proteomes" id="UP000599024"/>
    </source>
</evidence>